<sequence length="213" mass="24681">HPAVFDYVITNSGLCGNEPVDILIYFHSAWNNRGKRRFLRETWASVKTFHNISIKTIFILGSPKDAKHQLTIDFENVVYRDIVQGDFNDTFKNLTLKSALAIQWINTHCMQTRYVIKADDDIFINVFKIIEDLFPVLSQRKQTVMCHFHKAGQSVIVRNPKSQWYIPNGVFKGVKHFPRFCSGYVAIFTSDLIPLLYRSSFQSPIIPVDDVYM</sequence>
<dbReference type="PANTHER" id="PTHR11214">
    <property type="entry name" value="BETA-1,3-N-ACETYLGLUCOSAMINYLTRANSFERASE"/>
    <property type="match status" value="1"/>
</dbReference>
<evidence type="ECO:0000256" key="4">
    <source>
        <dbReference type="ARBA" id="ARBA00022679"/>
    </source>
</evidence>
<evidence type="ECO:0000256" key="2">
    <source>
        <dbReference type="ARBA" id="ARBA00008661"/>
    </source>
</evidence>
<organism evidence="12 13">
    <name type="scientific">Lottia gigantea</name>
    <name type="common">Giant owl limpet</name>
    <dbReference type="NCBI Taxonomy" id="225164"/>
    <lineage>
        <taxon>Eukaryota</taxon>
        <taxon>Metazoa</taxon>
        <taxon>Spiralia</taxon>
        <taxon>Lophotrochozoa</taxon>
        <taxon>Mollusca</taxon>
        <taxon>Gastropoda</taxon>
        <taxon>Patellogastropoda</taxon>
        <taxon>Lottioidea</taxon>
        <taxon>Lottiidae</taxon>
        <taxon>Lottia</taxon>
    </lineage>
</organism>
<gene>
    <name evidence="12" type="ORF">LOTGIDRAFT_74929</name>
</gene>
<protein>
    <recommendedName>
        <fullName evidence="11">Hexosyltransferase</fullName>
        <ecNumber evidence="11">2.4.1.-</ecNumber>
    </recommendedName>
</protein>
<keyword evidence="6" id="KW-0735">Signal-anchor</keyword>
<dbReference type="STRING" id="225164.V4AK63"/>
<evidence type="ECO:0000256" key="10">
    <source>
        <dbReference type="ARBA" id="ARBA00023180"/>
    </source>
</evidence>
<feature type="non-terminal residue" evidence="12">
    <location>
        <position position="213"/>
    </location>
</feature>
<evidence type="ECO:0000256" key="1">
    <source>
        <dbReference type="ARBA" id="ARBA00004323"/>
    </source>
</evidence>
<keyword evidence="5" id="KW-0812">Transmembrane</keyword>
<evidence type="ECO:0000256" key="11">
    <source>
        <dbReference type="RuleBase" id="RU363063"/>
    </source>
</evidence>
<dbReference type="EC" id="2.4.1.-" evidence="11"/>
<evidence type="ECO:0000256" key="6">
    <source>
        <dbReference type="ARBA" id="ARBA00022968"/>
    </source>
</evidence>
<reference evidence="12 13" key="1">
    <citation type="journal article" date="2013" name="Nature">
        <title>Insights into bilaterian evolution from three spiralian genomes.</title>
        <authorList>
            <person name="Simakov O."/>
            <person name="Marletaz F."/>
            <person name="Cho S.J."/>
            <person name="Edsinger-Gonzales E."/>
            <person name="Havlak P."/>
            <person name="Hellsten U."/>
            <person name="Kuo D.H."/>
            <person name="Larsson T."/>
            <person name="Lv J."/>
            <person name="Arendt D."/>
            <person name="Savage R."/>
            <person name="Osoegawa K."/>
            <person name="de Jong P."/>
            <person name="Grimwood J."/>
            <person name="Chapman J.A."/>
            <person name="Shapiro H."/>
            <person name="Aerts A."/>
            <person name="Otillar R.P."/>
            <person name="Terry A.Y."/>
            <person name="Boore J.L."/>
            <person name="Grigoriev I.V."/>
            <person name="Lindberg D.R."/>
            <person name="Seaver E.C."/>
            <person name="Weisblat D.A."/>
            <person name="Putnam N.H."/>
            <person name="Rokhsar D.S."/>
        </authorList>
    </citation>
    <scope>NUCLEOTIDE SEQUENCE [LARGE SCALE GENOMIC DNA]</scope>
</reference>
<accession>V4AK63</accession>
<dbReference type="Gene3D" id="3.90.550.50">
    <property type="match status" value="1"/>
</dbReference>
<dbReference type="GO" id="GO:0016758">
    <property type="term" value="F:hexosyltransferase activity"/>
    <property type="evidence" value="ECO:0007669"/>
    <property type="project" value="InterPro"/>
</dbReference>
<keyword evidence="10" id="KW-0325">Glycoprotein</keyword>
<dbReference type="EMBL" id="KB201890">
    <property type="protein sequence ID" value="ESO93936.1"/>
    <property type="molecule type" value="Genomic_DNA"/>
</dbReference>
<dbReference type="GO" id="GO:0000139">
    <property type="term" value="C:Golgi membrane"/>
    <property type="evidence" value="ECO:0007669"/>
    <property type="project" value="UniProtKB-SubCell"/>
</dbReference>
<dbReference type="OMA" id="WINDYRI"/>
<evidence type="ECO:0000256" key="7">
    <source>
        <dbReference type="ARBA" id="ARBA00022989"/>
    </source>
</evidence>
<keyword evidence="7" id="KW-1133">Transmembrane helix</keyword>
<dbReference type="RefSeq" id="XP_009055274.1">
    <property type="nucleotide sequence ID" value="XM_009057026.1"/>
</dbReference>
<keyword evidence="13" id="KW-1185">Reference proteome</keyword>
<evidence type="ECO:0000256" key="3">
    <source>
        <dbReference type="ARBA" id="ARBA00022676"/>
    </source>
</evidence>
<keyword evidence="8 11" id="KW-0333">Golgi apparatus</keyword>
<dbReference type="InterPro" id="IPR002659">
    <property type="entry name" value="Glyco_trans_31"/>
</dbReference>
<dbReference type="GeneID" id="20252164"/>
<evidence type="ECO:0000256" key="5">
    <source>
        <dbReference type="ARBA" id="ARBA00022692"/>
    </source>
</evidence>
<proteinExistence type="inferred from homology"/>
<evidence type="ECO:0000256" key="9">
    <source>
        <dbReference type="ARBA" id="ARBA00023136"/>
    </source>
</evidence>
<feature type="non-terminal residue" evidence="12">
    <location>
        <position position="1"/>
    </location>
</feature>
<keyword evidence="3 11" id="KW-0328">Glycosyltransferase</keyword>
<evidence type="ECO:0000256" key="8">
    <source>
        <dbReference type="ARBA" id="ARBA00023034"/>
    </source>
</evidence>
<dbReference type="Pfam" id="PF01762">
    <property type="entry name" value="Galactosyl_T"/>
    <property type="match status" value="1"/>
</dbReference>
<evidence type="ECO:0000313" key="12">
    <source>
        <dbReference type="EMBL" id="ESO93936.1"/>
    </source>
</evidence>
<dbReference type="Proteomes" id="UP000030746">
    <property type="component" value="Unassembled WGS sequence"/>
</dbReference>
<dbReference type="GO" id="GO:0006493">
    <property type="term" value="P:protein O-linked glycosylation"/>
    <property type="evidence" value="ECO:0007669"/>
    <property type="project" value="TreeGrafter"/>
</dbReference>
<comment type="subcellular location">
    <subcellularLocation>
        <location evidence="1 11">Golgi apparatus membrane</location>
        <topology evidence="1 11">Single-pass type II membrane protein</topology>
    </subcellularLocation>
</comment>
<name>V4AK63_LOTGI</name>
<dbReference type="KEGG" id="lgi:LOTGIDRAFT_74929"/>
<dbReference type="FunFam" id="3.90.550.50:FF:000001">
    <property type="entry name" value="Hexosyltransferase"/>
    <property type="match status" value="1"/>
</dbReference>
<dbReference type="PANTHER" id="PTHR11214:SF364">
    <property type="entry name" value="HEXOSYLTRANSFERASE"/>
    <property type="match status" value="1"/>
</dbReference>
<evidence type="ECO:0000313" key="13">
    <source>
        <dbReference type="Proteomes" id="UP000030746"/>
    </source>
</evidence>
<keyword evidence="9" id="KW-0472">Membrane</keyword>
<comment type="similarity">
    <text evidence="2 11">Belongs to the glycosyltransferase 31 family.</text>
</comment>
<dbReference type="OrthoDB" id="6381420at2759"/>
<dbReference type="CTD" id="20252164"/>
<dbReference type="AlphaFoldDB" id="V4AK63"/>
<keyword evidence="4" id="KW-0808">Transferase</keyword>
<dbReference type="HOGENOM" id="CLU_036849_6_1_1"/>